<reference evidence="6 7" key="1">
    <citation type="submission" date="2020-08" db="EMBL/GenBank/DDBJ databases">
        <title>Genomic Encyclopedia of Type Strains, Phase IV (KMG-IV): sequencing the most valuable type-strain genomes for metagenomic binning, comparative biology and taxonomic classification.</title>
        <authorList>
            <person name="Goeker M."/>
        </authorList>
    </citation>
    <scope>NUCLEOTIDE SEQUENCE [LARGE SCALE GENOMIC DNA]</scope>
    <source>
        <strain evidence="6 7">DSM 23562</strain>
    </source>
</reference>
<evidence type="ECO:0000256" key="1">
    <source>
        <dbReference type="ARBA" id="ARBA00004141"/>
    </source>
</evidence>
<dbReference type="Pfam" id="PF07264">
    <property type="entry name" value="EI24"/>
    <property type="match status" value="1"/>
</dbReference>
<protein>
    <submittedName>
        <fullName evidence="6">CysZ protein</fullName>
    </submittedName>
</protein>
<gene>
    <name evidence="6" type="ORF">HNQ39_001319</name>
</gene>
<dbReference type="InterPro" id="IPR059112">
    <property type="entry name" value="CysZ/EI24"/>
</dbReference>
<evidence type="ECO:0000256" key="3">
    <source>
        <dbReference type="ARBA" id="ARBA00022989"/>
    </source>
</evidence>
<sequence length="212" mass="22491">MDALKGIGFLLKHPRLWPLALVPGLIASVLYLVLGVLGWQRYGAGLEEGARLAAFLLYLVLFPFAFYLLSSSFLGIVFDPLSKETERLLGGSLPTCPLSFWQLFGDTCKRLVLNATIALVALGLGAVSGPLAPVLGALGAGVISLLDYTSPAFLRRGLTLGAQVQKLRKKPDPHIVSFAIVAGLLSLIPFVGLFLAPGLIVGGTLLARRQLS</sequence>
<evidence type="ECO:0000256" key="2">
    <source>
        <dbReference type="ARBA" id="ARBA00022692"/>
    </source>
</evidence>
<evidence type="ECO:0000256" key="5">
    <source>
        <dbReference type="SAM" id="Phobius"/>
    </source>
</evidence>
<comment type="caution">
    <text evidence="6">The sequence shown here is derived from an EMBL/GenBank/DDBJ whole genome shotgun (WGS) entry which is preliminary data.</text>
</comment>
<feature type="transmembrane region" description="Helical" evidence="5">
    <location>
        <begin position="134"/>
        <end position="154"/>
    </location>
</feature>
<keyword evidence="2 5" id="KW-0812">Transmembrane</keyword>
<keyword evidence="7" id="KW-1185">Reference proteome</keyword>
<dbReference type="RefSeq" id="WP_184193155.1">
    <property type="nucleotide sequence ID" value="NZ_JACHGW010000001.1"/>
</dbReference>
<organism evidence="6 7">
    <name type="scientific">Armatimonas rosea</name>
    <dbReference type="NCBI Taxonomy" id="685828"/>
    <lineage>
        <taxon>Bacteria</taxon>
        <taxon>Bacillati</taxon>
        <taxon>Armatimonadota</taxon>
        <taxon>Armatimonadia</taxon>
        <taxon>Armatimonadales</taxon>
        <taxon>Armatimonadaceae</taxon>
        <taxon>Armatimonas</taxon>
    </lineage>
</organism>
<evidence type="ECO:0000313" key="7">
    <source>
        <dbReference type="Proteomes" id="UP000520814"/>
    </source>
</evidence>
<accession>A0A7W9SMW2</accession>
<feature type="transmembrane region" description="Helical" evidence="5">
    <location>
        <begin position="20"/>
        <end position="40"/>
    </location>
</feature>
<feature type="transmembrane region" description="Helical" evidence="5">
    <location>
        <begin position="52"/>
        <end position="76"/>
    </location>
</feature>
<dbReference type="EMBL" id="JACHGW010000001">
    <property type="protein sequence ID" value="MBB6049557.1"/>
    <property type="molecule type" value="Genomic_DNA"/>
</dbReference>
<keyword evidence="3 5" id="KW-1133">Transmembrane helix</keyword>
<evidence type="ECO:0000256" key="4">
    <source>
        <dbReference type="ARBA" id="ARBA00023136"/>
    </source>
</evidence>
<feature type="transmembrane region" description="Helical" evidence="5">
    <location>
        <begin position="175"/>
        <end position="200"/>
    </location>
</feature>
<name>A0A7W9SMW2_ARMRO</name>
<keyword evidence="4 5" id="KW-0472">Membrane</keyword>
<dbReference type="AlphaFoldDB" id="A0A7W9SMW2"/>
<dbReference type="Proteomes" id="UP000520814">
    <property type="component" value="Unassembled WGS sequence"/>
</dbReference>
<proteinExistence type="predicted"/>
<evidence type="ECO:0000313" key="6">
    <source>
        <dbReference type="EMBL" id="MBB6049557.1"/>
    </source>
</evidence>
<comment type="subcellular location">
    <subcellularLocation>
        <location evidence="1">Membrane</location>
        <topology evidence="1">Multi-pass membrane protein</topology>
    </subcellularLocation>
</comment>